<feature type="domain" description="HTH tetR-type" evidence="3">
    <location>
        <begin position="13"/>
        <end position="73"/>
    </location>
</feature>
<organism evidence="4 5">
    <name type="scientific">Brevibacillus choshinensis</name>
    <dbReference type="NCBI Taxonomy" id="54911"/>
    <lineage>
        <taxon>Bacteria</taxon>
        <taxon>Bacillati</taxon>
        <taxon>Bacillota</taxon>
        <taxon>Bacilli</taxon>
        <taxon>Bacillales</taxon>
        <taxon>Paenibacillaceae</taxon>
        <taxon>Brevibacillus</taxon>
    </lineage>
</organism>
<dbReference type="PROSITE" id="PS50977">
    <property type="entry name" value="HTH_TETR_2"/>
    <property type="match status" value="1"/>
</dbReference>
<dbReference type="InterPro" id="IPR039532">
    <property type="entry name" value="TetR_C_Firmicutes"/>
</dbReference>
<protein>
    <submittedName>
        <fullName evidence="4">TetR family transcriptional regulator</fullName>
    </submittedName>
</protein>
<dbReference type="InterPro" id="IPR001647">
    <property type="entry name" value="HTH_TetR"/>
</dbReference>
<dbReference type="Gene3D" id="1.10.357.10">
    <property type="entry name" value="Tetracycline Repressor, domain 2"/>
    <property type="match status" value="1"/>
</dbReference>
<evidence type="ECO:0000259" key="3">
    <source>
        <dbReference type="PROSITE" id="PS50977"/>
    </source>
</evidence>
<reference evidence="4 5" key="1">
    <citation type="submission" date="2015-09" db="EMBL/GenBank/DDBJ databases">
        <title>Genome sequencing project for genomic taxonomy and phylogenomics of Bacillus-like bacteria.</title>
        <authorList>
            <person name="Liu B."/>
            <person name="Wang J."/>
            <person name="Zhu Y."/>
            <person name="Liu G."/>
            <person name="Chen Q."/>
            <person name="Chen Z."/>
            <person name="Lan J."/>
            <person name="Che J."/>
            <person name="Ge C."/>
            <person name="Shi H."/>
            <person name="Pan Z."/>
            <person name="Liu X."/>
        </authorList>
    </citation>
    <scope>NUCLEOTIDE SEQUENCE [LARGE SCALE GENOMIC DNA]</scope>
    <source>
        <strain evidence="4 5">DSM 8552</strain>
    </source>
</reference>
<evidence type="ECO:0000313" key="4">
    <source>
        <dbReference type="EMBL" id="KQL46960.1"/>
    </source>
</evidence>
<keyword evidence="5" id="KW-1185">Reference proteome</keyword>
<keyword evidence="1 2" id="KW-0238">DNA-binding</keyword>
<dbReference type="SUPFAM" id="SSF46689">
    <property type="entry name" value="Homeodomain-like"/>
    <property type="match status" value="1"/>
</dbReference>
<dbReference type="InterPro" id="IPR050624">
    <property type="entry name" value="HTH-type_Tx_Regulator"/>
</dbReference>
<dbReference type="EMBL" id="LJJB01000010">
    <property type="protein sequence ID" value="KQL46960.1"/>
    <property type="molecule type" value="Genomic_DNA"/>
</dbReference>
<dbReference type="InterPro" id="IPR009057">
    <property type="entry name" value="Homeodomain-like_sf"/>
</dbReference>
<dbReference type="Pfam" id="PF00440">
    <property type="entry name" value="TetR_N"/>
    <property type="match status" value="1"/>
</dbReference>
<dbReference type="Proteomes" id="UP000051063">
    <property type="component" value="Unassembled WGS sequence"/>
</dbReference>
<dbReference type="Pfam" id="PF14278">
    <property type="entry name" value="TetR_C_8"/>
    <property type="match status" value="1"/>
</dbReference>
<evidence type="ECO:0000313" key="5">
    <source>
        <dbReference type="Proteomes" id="UP000051063"/>
    </source>
</evidence>
<feature type="DNA-binding region" description="H-T-H motif" evidence="2">
    <location>
        <begin position="36"/>
        <end position="55"/>
    </location>
</feature>
<name>A0ABR5N8K9_BRECH</name>
<proteinExistence type="predicted"/>
<dbReference type="RefSeq" id="WP_055746059.1">
    <property type="nucleotide sequence ID" value="NZ_LJJB01000010.1"/>
</dbReference>
<dbReference type="PANTHER" id="PTHR43479:SF7">
    <property type="entry name" value="TETR-FAMILY TRANSCRIPTIONAL REGULATOR"/>
    <property type="match status" value="1"/>
</dbReference>
<evidence type="ECO:0000256" key="2">
    <source>
        <dbReference type="PROSITE-ProRule" id="PRU00335"/>
    </source>
</evidence>
<gene>
    <name evidence="4" type="ORF">AN963_19075</name>
</gene>
<sequence>MSKAEQGVDKRVRKTRNALKDSLISLMQEKDFRDISVTDIVETADVNRGTFYRHFQYKEELLDELIEEVLTDLVKSYREPYVQVEIFDVRNLTSSAIKIFEHVATHSRFYTMIIKSNALPGFQNRICQELKNLYLKDLFPAERNAKRNEALFASYHSYAIFGMIMEWVDGGLTYSPSYMAEQLLNILHFSPPQPIHMNKASSGTLEKEE</sequence>
<accession>A0ABR5N8K9</accession>
<dbReference type="PANTHER" id="PTHR43479">
    <property type="entry name" value="ACREF/ENVCD OPERON REPRESSOR-RELATED"/>
    <property type="match status" value="1"/>
</dbReference>
<comment type="caution">
    <text evidence="4">The sequence shown here is derived from an EMBL/GenBank/DDBJ whole genome shotgun (WGS) entry which is preliminary data.</text>
</comment>
<evidence type="ECO:0000256" key="1">
    <source>
        <dbReference type="ARBA" id="ARBA00023125"/>
    </source>
</evidence>